<reference evidence="2" key="2">
    <citation type="journal article" date="2017" name="J. Anim. Genet.">
        <title>Multiple reference genome sequences of hot pepper reveal the massive evolution of plant disease resistance genes by retroduplication.</title>
        <authorList>
            <person name="Kim S."/>
            <person name="Park J."/>
            <person name="Yeom S.-I."/>
            <person name="Kim Y.-M."/>
            <person name="Seo E."/>
            <person name="Kim K.-T."/>
            <person name="Kim M.-S."/>
            <person name="Lee J.M."/>
            <person name="Cheong K."/>
            <person name="Shin H.-S."/>
            <person name="Kim S.-B."/>
            <person name="Han K."/>
            <person name="Lee J."/>
            <person name="Park M."/>
            <person name="Lee H.-A."/>
            <person name="Lee H.-Y."/>
            <person name="Lee Y."/>
            <person name="Oh S."/>
            <person name="Lee J.H."/>
            <person name="Choi E."/>
            <person name="Choi E."/>
            <person name="Lee S.E."/>
            <person name="Jeon J."/>
            <person name="Kim H."/>
            <person name="Choi G."/>
            <person name="Song H."/>
            <person name="Lee J."/>
            <person name="Lee S.-C."/>
            <person name="Kwon J.-K."/>
            <person name="Lee H.-Y."/>
            <person name="Koo N."/>
            <person name="Hong Y."/>
            <person name="Kim R.W."/>
            <person name="Kang W.-H."/>
            <person name="Huh J.H."/>
            <person name="Kang B.-C."/>
            <person name="Yang T.-J."/>
            <person name="Lee Y.-H."/>
            <person name="Bennetzen J.L."/>
            <person name="Choi D."/>
        </authorList>
    </citation>
    <scope>NUCLEOTIDE SEQUENCE [LARGE SCALE GENOMIC DNA]</scope>
    <source>
        <strain evidence="2">cv. PBC81</strain>
    </source>
</reference>
<dbReference type="AlphaFoldDB" id="A0A2G2WEL8"/>
<dbReference type="Proteomes" id="UP000224567">
    <property type="component" value="Unassembled WGS sequence"/>
</dbReference>
<evidence type="ECO:0000313" key="1">
    <source>
        <dbReference type="EMBL" id="PHT43681.1"/>
    </source>
</evidence>
<evidence type="ECO:0000313" key="2">
    <source>
        <dbReference type="Proteomes" id="UP000224567"/>
    </source>
</evidence>
<comment type="caution">
    <text evidence="1">The sequence shown here is derived from an EMBL/GenBank/DDBJ whole genome shotgun (WGS) entry which is preliminary data.</text>
</comment>
<keyword evidence="2" id="KW-1185">Reference proteome</keyword>
<sequence>MTDNVPVRNEDVHPELGRLELGFLEKVLPKGDCIITLEEDMIYVFFLVMTYLALGVYGDANVIEVGRLGVKPPSRHGFIPDVTLVKPQPSTVFWASKSIPVDKVKFSQLIRNLNALYNGGRDTTEGGLSEYSSTSHVEKFGLLPSQSLFHVIQDELKVTVPGFIMENGVSKIFAKVLASLDIEGVVVVSLARRVRSSAKKRWESLGPPLVILMGSQFFTLTLESMPLESLSMQRINRYGDMGSPYLIPLEGLKKLVLVPLTKTEIEDEVTQDIMSLVRFPGKPNNSRVSLTKDHSILSKALSKSIFKIILEYFPFILMEWVRLDPIDNDFGDKLVSGVAESNGPKISKIYSLVAFRNEADKGNISILRHGESKECLPTEVQGFSSHNVSELLEEEGMKPSGPGVFRGLNDLRASRTQESLRGEPRRYLASSERILGWEVLVGTK</sequence>
<proteinExistence type="predicted"/>
<organism evidence="1 2">
    <name type="scientific">Capsicum baccatum</name>
    <name type="common">Peruvian pepper</name>
    <dbReference type="NCBI Taxonomy" id="33114"/>
    <lineage>
        <taxon>Eukaryota</taxon>
        <taxon>Viridiplantae</taxon>
        <taxon>Streptophyta</taxon>
        <taxon>Embryophyta</taxon>
        <taxon>Tracheophyta</taxon>
        <taxon>Spermatophyta</taxon>
        <taxon>Magnoliopsida</taxon>
        <taxon>eudicotyledons</taxon>
        <taxon>Gunneridae</taxon>
        <taxon>Pentapetalae</taxon>
        <taxon>asterids</taxon>
        <taxon>lamiids</taxon>
        <taxon>Solanales</taxon>
        <taxon>Solanaceae</taxon>
        <taxon>Solanoideae</taxon>
        <taxon>Capsiceae</taxon>
        <taxon>Capsicum</taxon>
    </lineage>
</organism>
<accession>A0A2G2WEL8</accession>
<gene>
    <name evidence="1" type="ORF">CQW23_17706</name>
</gene>
<reference evidence="1 2" key="1">
    <citation type="journal article" date="2017" name="Genome Biol.">
        <title>New reference genome sequences of hot pepper reveal the massive evolution of plant disease-resistance genes by retroduplication.</title>
        <authorList>
            <person name="Kim S."/>
            <person name="Park J."/>
            <person name="Yeom S.I."/>
            <person name="Kim Y.M."/>
            <person name="Seo E."/>
            <person name="Kim K.T."/>
            <person name="Kim M.S."/>
            <person name="Lee J.M."/>
            <person name="Cheong K."/>
            <person name="Shin H.S."/>
            <person name="Kim S.B."/>
            <person name="Han K."/>
            <person name="Lee J."/>
            <person name="Park M."/>
            <person name="Lee H.A."/>
            <person name="Lee H.Y."/>
            <person name="Lee Y."/>
            <person name="Oh S."/>
            <person name="Lee J.H."/>
            <person name="Choi E."/>
            <person name="Choi E."/>
            <person name="Lee S.E."/>
            <person name="Jeon J."/>
            <person name="Kim H."/>
            <person name="Choi G."/>
            <person name="Song H."/>
            <person name="Lee J."/>
            <person name="Lee S.C."/>
            <person name="Kwon J.K."/>
            <person name="Lee H.Y."/>
            <person name="Koo N."/>
            <person name="Hong Y."/>
            <person name="Kim R.W."/>
            <person name="Kang W.H."/>
            <person name="Huh J.H."/>
            <person name="Kang B.C."/>
            <person name="Yang T.J."/>
            <person name="Lee Y.H."/>
            <person name="Bennetzen J.L."/>
            <person name="Choi D."/>
        </authorList>
    </citation>
    <scope>NUCLEOTIDE SEQUENCE [LARGE SCALE GENOMIC DNA]</scope>
    <source>
        <strain evidence="2">cv. PBC81</strain>
    </source>
</reference>
<name>A0A2G2WEL8_CAPBA</name>
<protein>
    <submittedName>
        <fullName evidence="1">Uncharacterized protein</fullName>
    </submittedName>
</protein>
<dbReference type="EMBL" id="MLFT02000007">
    <property type="protein sequence ID" value="PHT43681.1"/>
    <property type="molecule type" value="Genomic_DNA"/>
</dbReference>
<dbReference type="OrthoDB" id="10678007at2759"/>